<feature type="compositionally biased region" description="Basic and acidic residues" evidence="1">
    <location>
        <begin position="13"/>
        <end position="25"/>
    </location>
</feature>
<keyword evidence="3" id="KW-1185">Reference proteome</keyword>
<dbReference type="AlphaFoldDB" id="A0A2S5D050"/>
<comment type="caution">
    <text evidence="2">The sequence shown here is derived from an EMBL/GenBank/DDBJ whole genome shotgun (WGS) entry which is preliminary data.</text>
</comment>
<reference evidence="2 3" key="1">
    <citation type="submission" date="2017-11" db="EMBL/GenBank/DDBJ databases">
        <title>Genome sequence of Lysinibacillus sphaericus, a lignin-degrading bacteria isolated from municipal solid waste soil.</title>
        <authorList>
            <person name="Persinoti G.F."/>
            <person name="Paixao D.A."/>
            <person name="Bugg T.D."/>
            <person name="Squina F.M."/>
        </authorList>
    </citation>
    <scope>NUCLEOTIDE SEQUENCE [LARGE SCALE GENOMIC DNA]</scope>
    <source>
        <strain evidence="2 3">A1</strain>
    </source>
</reference>
<evidence type="ECO:0000313" key="2">
    <source>
        <dbReference type="EMBL" id="POZ56434.1"/>
    </source>
</evidence>
<evidence type="ECO:0000313" key="3">
    <source>
        <dbReference type="Proteomes" id="UP000237319"/>
    </source>
</evidence>
<proteinExistence type="predicted"/>
<protein>
    <submittedName>
        <fullName evidence="2">Uncharacterized protein</fullName>
    </submittedName>
</protein>
<feature type="region of interest" description="Disordered" evidence="1">
    <location>
        <begin position="1"/>
        <end position="43"/>
    </location>
</feature>
<organism evidence="2 3">
    <name type="scientific">Lysinibacillus sphaericus</name>
    <name type="common">Bacillus sphaericus</name>
    <dbReference type="NCBI Taxonomy" id="1421"/>
    <lineage>
        <taxon>Bacteria</taxon>
        <taxon>Bacillati</taxon>
        <taxon>Bacillota</taxon>
        <taxon>Bacilli</taxon>
        <taxon>Bacillales</taxon>
        <taxon>Bacillaceae</taxon>
        <taxon>Lysinibacillus</taxon>
    </lineage>
</organism>
<sequence>MSATAYQRRRRELAKAKELEEEKAKTQTKRAPKKVKNDVEADK</sequence>
<dbReference type="EMBL" id="PGLV01000001">
    <property type="protein sequence ID" value="POZ56434.1"/>
    <property type="molecule type" value="Genomic_DNA"/>
</dbReference>
<dbReference type="Proteomes" id="UP000237319">
    <property type="component" value="Unassembled WGS sequence"/>
</dbReference>
<dbReference type="RefSeq" id="WP_258041003.1">
    <property type="nucleotide sequence ID" value="NZ_PGLV01000001.1"/>
</dbReference>
<evidence type="ECO:0000256" key="1">
    <source>
        <dbReference type="SAM" id="MobiDB-lite"/>
    </source>
</evidence>
<accession>A0A2S5D050</accession>
<name>A0A2S5D050_LYSSH</name>
<gene>
    <name evidence="2" type="ORF">LYSIN_01217</name>
</gene>